<reference evidence="8" key="1">
    <citation type="submission" date="2020-11" db="EMBL/GenBank/DDBJ databases">
        <authorList>
            <consortium name="DOE Joint Genome Institute"/>
            <person name="Ahrendt S."/>
            <person name="Riley R."/>
            <person name="Andreopoulos W."/>
            <person name="Labutti K."/>
            <person name="Pangilinan J."/>
            <person name="Ruiz-Duenas F.J."/>
            <person name="Barrasa J.M."/>
            <person name="Sanchez-Garcia M."/>
            <person name="Camarero S."/>
            <person name="Miyauchi S."/>
            <person name="Serrano A."/>
            <person name="Linde D."/>
            <person name="Babiker R."/>
            <person name="Drula E."/>
            <person name="Ayuso-Fernandez I."/>
            <person name="Pacheco R."/>
            <person name="Padilla G."/>
            <person name="Ferreira P."/>
            <person name="Barriuso J."/>
            <person name="Kellner H."/>
            <person name="Castanera R."/>
            <person name="Alfaro M."/>
            <person name="Ramirez L."/>
            <person name="Pisabarro A.G."/>
            <person name="Kuo A."/>
            <person name="Tritt A."/>
            <person name="Lipzen A."/>
            <person name="He G."/>
            <person name="Yan M."/>
            <person name="Ng V."/>
            <person name="Cullen D."/>
            <person name="Martin F."/>
            <person name="Rosso M.-N."/>
            <person name="Henrissat B."/>
            <person name="Hibbett D."/>
            <person name="Martinez A.T."/>
            <person name="Grigoriev I.V."/>
        </authorList>
    </citation>
    <scope>NUCLEOTIDE SEQUENCE</scope>
    <source>
        <strain evidence="8">CBS 247.69</strain>
    </source>
</reference>
<name>A0A9P5Y5W2_9AGAR</name>
<accession>A0A9P5Y5W2</accession>
<dbReference type="Gene3D" id="2.115.10.20">
    <property type="entry name" value="Glycosyl hydrolase domain, family 43"/>
    <property type="match status" value="1"/>
</dbReference>
<dbReference type="PANTHER" id="PTHR43301">
    <property type="entry name" value="ARABINAN ENDO-1,5-ALPHA-L-ARABINOSIDASE"/>
    <property type="match status" value="1"/>
</dbReference>
<dbReference type="Proteomes" id="UP000807353">
    <property type="component" value="Unassembled WGS sequence"/>
</dbReference>
<sequence>MKLSLVLLGLASLVAAQSYTDYLFVYFTGESQNGEQIYMSVSNNNNPGSWSQVNGGNLVLQSTVGTKGVRDPSIIRSQDGKKFWIIATDLRVYATGNYDTENGSKGIVVWESTNLKTWTSSALRIVSPSNAGMTWAPDAIWDPSQGKYLVFWTCNLKGDGWYIMKSYTSDFVTFSTAQKFLTGAGMDATIILDKASNTFYRISKNGPNELIEEASATSLAGPWKVVKQQIGSGTIPKGEGPLVFQNNGNPSKYHLFIDNYTKGTGYVPFETTSISGGNWTPSSGFSLPPKNRHGYVIGITSAERTCLTGGTCNTSVTTAPGTTATTNPPTSTTTTANGATQTQYGQCGGQGYTGPTACVSPYTCQFLNDYYSQCL</sequence>
<dbReference type="GO" id="GO:0016798">
    <property type="term" value="F:hydrolase activity, acting on glycosyl bonds"/>
    <property type="evidence" value="ECO:0007669"/>
    <property type="project" value="UniProtKB-KW"/>
</dbReference>
<evidence type="ECO:0000256" key="6">
    <source>
        <dbReference type="SAM" id="SignalP"/>
    </source>
</evidence>
<dbReference type="PANTHER" id="PTHR43301:SF3">
    <property type="entry name" value="ARABINAN ENDO-1,5-ALPHA-L-ARABINOSIDASE A-RELATED"/>
    <property type="match status" value="1"/>
</dbReference>
<dbReference type="EMBL" id="MU150268">
    <property type="protein sequence ID" value="KAF9462792.1"/>
    <property type="molecule type" value="Genomic_DNA"/>
</dbReference>
<dbReference type="InterPro" id="IPR000254">
    <property type="entry name" value="CBD"/>
</dbReference>
<dbReference type="InterPro" id="IPR035971">
    <property type="entry name" value="CBD_sf"/>
</dbReference>
<feature type="region of interest" description="Disordered" evidence="5">
    <location>
        <begin position="319"/>
        <end position="338"/>
    </location>
</feature>
<evidence type="ECO:0000256" key="5">
    <source>
        <dbReference type="SAM" id="MobiDB-lite"/>
    </source>
</evidence>
<dbReference type="SMART" id="SM00236">
    <property type="entry name" value="fCBD"/>
    <property type="match status" value="1"/>
</dbReference>
<dbReference type="CDD" id="cd08983">
    <property type="entry name" value="GH43_Bt3655-like"/>
    <property type="match status" value="1"/>
</dbReference>
<dbReference type="InterPro" id="IPR023296">
    <property type="entry name" value="Glyco_hydro_beta-prop_sf"/>
</dbReference>
<dbReference type="InterPro" id="IPR013148">
    <property type="entry name" value="Glyco_hydro_32_N"/>
</dbReference>
<comment type="similarity">
    <text evidence="1">Belongs to the glycosyl hydrolase 32 family.</text>
</comment>
<evidence type="ECO:0000256" key="3">
    <source>
        <dbReference type="ARBA" id="ARBA00022801"/>
    </source>
</evidence>
<dbReference type="OrthoDB" id="19657at2759"/>
<dbReference type="AlphaFoldDB" id="A0A9P5Y5W2"/>
<dbReference type="GO" id="GO:0005576">
    <property type="term" value="C:extracellular region"/>
    <property type="evidence" value="ECO:0007669"/>
    <property type="project" value="InterPro"/>
</dbReference>
<evidence type="ECO:0000313" key="9">
    <source>
        <dbReference type="Proteomes" id="UP000807353"/>
    </source>
</evidence>
<organism evidence="8 9">
    <name type="scientific">Collybia nuda</name>
    <dbReference type="NCBI Taxonomy" id="64659"/>
    <lineage>
        <taxon>Eukaryota</taxon>
        <taxon>Fungi</taxon>
        <taxon>Dikarya</taxon>
        <taxon>Basidiomycota</taxon>
        <taxon>Agaricomycotina</taxon>
        <taxon>Agaricomycetes</taxon>
        <taxon>Agaricomycetidae</taxon>
        <taxon>Agaricales</taxon>
        <taxon>Tricholomatineae</taxon>
        <taxon>Clitocybaceae</taxon>
        <taxon>Collybia</taxon>
    </lineage>
</organism>
<feature type="domain" description="CBM1" evidence="7">
    <location>
        <begin position="339"/>
        <end position="375"/>
    </location>
</feature>
<keyword evidence="2 6" id="KW-0732">Signal</keyword>
<comment type="caution">
    <text evidence="8">The sequence shown here is derived from an EMBL/GenBank/DDBJ whole genome shotgun (WGS) entry which is preliminary data.</text>
</comment>
<dbReference type="GO" id="GO:0030248">
    <property type="term" value="F:cellulose binding"/>
    <property type="evidence" value="ECO:0007669"/>
    <property type="project" value="InterPro"/>
</dbReference>
<evidence type="ECO:0000256" key="1">
    <source>
        <dbReference type="ARBA" id="ARBA00009902"/>
    </source>
</evidence>
<keyword evidence="3 8" id="KW-0378">Hydrolase</keyword>
<evidence type="ECO:0000259" key="7">
    <source>
        <dbReference type="PROSITE" id="PS51164"/>
    </source>
</evidence>
<keyword evidence="9" id="KW-1185">Reference proteome</keyword>
<evidence type="ECO:0000256" key="4">
    <source>
        <dbReference type="ARBA" id="ARBA00023295"/>
    </source>
</evidence>
<dbReference type="GO" id="GO:0005975">
    <property type="term" value="P:carbohydrate metabolic process"/>
    <property type="evidence" value="ECO:0007669"/>
    <property type="project" value="InterPro"/>
</dbReference>
<keyword evidence="4" id="KW-0326">Glycosidase</keyword>
<gene>
    <name evidence="8" type="ORF">BDZ94DRAFT_1219158</name>
</gene>
<proteinExistence type="inferred from homology"/>
<dbReference type="SUPFAM" id="SSF57180">
    <property type="entry name" value="Cellulose-binding domain"/>
    <property type="match status" value="1"/>
</dbReference>
<evidence type="ECO:0000313" key="8">
    <source>
        <dbReference type="EMBL" id="KAF9462792.1"/>
    </source>
</evidence>
<dbReference type="PROSITE" id="PS00562">
    <property type="entry name" value="CBM1_1"/>
    <property type="match status" value="1"/>
</dbReference>
<protein>
    <submittedName>
        <fullName evidence="8">Glycosyl hydrolase</fullName>
    </submittedName>
</protein>
<feature type="signal peptide" evidence="6">
    <location>
        <begin position="1"/>
        <end position="16"/>
    </location>
</feature>
<dbReference type="SUPFAM" id="SSF75005">
    <property type="entry name" value="Arabinanase/levansucrase/invertase"/>
    <property type="match status" value="2"/>
</dbReference>
<feature type="chain" id="PRO_5040241489" evidence="6">
    <location>
        <begin position="17"/>
        <end position="375"/>
    </location>
</feature>
<dbReference type="PROSITE" id="PS51164">
    <property type="entry name" value="CBM1_2"/>
    <property type="match status" value="1"/>
</dbReference>
<dbReference type="Pfam" id="PF00251">
    <property type="entry name" value="Glyco_hydro_32N"/>
    <property type="match status" value="1"/>
</dbReference>
<dbReference type="Pfam" id="PF00734">
    <property type="entry name" value="CBM_1"/>
    <property type="match status" value="1"/>
</dbReference>
<dbReference type="InterPro" id="IPR050727">
    <property type="entry name" value="GH43_arabinanases"/>
</dbReference>
<evidence type="ECO:0000256" key="2">
    <source>
        <dbReference type="ARBA" id="ARBA00022729"/>
    </source>
</evidence>